<dbReference type="PROSITE" id="PS50927">
    <property type="entry name" value="BULB_LECTIN"/>
    <property type="match status" value="2"/>
</dbReference>
<organism evidence="23 24">
    <name type="scientific">Cajanus cajan</name>
    <name type="common">Pigeon pea</name>
    <name type="synonym">Cajanus indicus</name>
    <dbReference type="NCBI Taxonomy" id="3821"/>
    <lineage>
        <taxon>Eukaryota</taxon>
        <taxon>Viridiplantae</taxon>
        <taxon>Streptophyta</taxon>
        <taxon>Embryophyta</taxon>
        <taxon>Tracheophyta</taxon>
        <taxon>Spermatophyta</taxon>
        <taxon>Magnoliopsida</taxon>
        <taxon>eudicotyledons</taxon>
        <taxon>Gunneridae</taxon>
        <taxon>Pentapetalae</taxon>
        <taxon>rosids</taxon>
        <taxon>fabids</taxon>
        <taxon>Fabales</taxon>
        <taxon>Fabaceae</taxon>
        <taxon>Papilionoideae</taxon>
        <taxon>50 kb inversion clade</taxon>
        <taxon>NPAAA clade</taxon>
        <taxon>indigoferoid/millettioid clade</taxon>
        <taxon>Phaseoleae</taxon>
        <taxon>Cajanus</taxon>
    </lineage>
</organism>
<dbReference type="PROSITE" id="PS50011">
    <property type="entry name" value="PROTEIN_KINASE_DOM"/>
    <property type="match status" value="2"/>
</dbReference>
<dbReference type="Pfam" id="PF01453">
    <property type="entry name" value="B_lectin"/>
    <property type="match status" value="2"/>
</dbReference>
<accession>A0A151T409</accession>
<keyword evidence="4" id="KW-0245">EGF-like domain</keyword>
<name>A0A151T409_CAJCA</name>
<dbReference type="InterPro" id="IPR017441">
    <property type="entry name" value="Protein_kinase_ATP_BS"/>
</dbReference>
<gene>
    <name evidence="23" type="ORF">KK1_016294</name>
</gene>
<feature type="domain" description="Protein kinase" evidence="21">
    <location>
        <begin position="359"/>
        <end position="646"/>
    </location>
</feature>
<evidence type="ECO:0000256" key="13">
    <source>
        <dbReference type="ARBA" id="ARBA00023136"/>
    </source>
</evidence>
<keyword evidence="6" id="KW-0812">Transmembrane</keyword>
<dbReference type="FunFam" id="2.90.10.10:FF:000013">
    <property type="entry name" value="G-type lectin S-receptor-like serine/threonine-protein kinase LECRK1"/>
    <property type="match status" value="2"/>
</dbReference>
<evidence type="ECO:0000256" key="1">
    <source>
        <dbReference type="ARBA" id="ARBA00004479"/>
    </source>
</evidence>
<feature type="domain" description="Bulb-type lectin" evidence="22">
    <location>
        <begin position="13"/>
        <end position="137"/>
    </location>
</feature>
<comment type="catalytic activity">
    <reaction evidence="17">
        <text>L-threonyl-[protein] + ATP = O-phospho-L-threonyl-[protein] + ADP + H(+)</text>
        <dbReference type="Rhea" id="RHEA:46608"/>
        <dbReference type="Rhea" id="RHEA-COMP:11060"/>
        <dbReference type="Rhea" id="RHEA-COMP:11605"/>
        <dbReference type="ChEBI" id="CHEBI:15378"/>
        <dbReference type="ChEBI" id="CHEBI:30013"/>
        <dbReference type="ChEBI" id="CHEBI:30616"/>
        <dbReference type="ChEBI" id="CHEBI:61977"/>
        <dbReference type="ChEBI" id="CHEBI:456216"/>
        <dbReference type="EC" id="2.7.11.1"/>
    </reaction>
</comment>
<dbReference type="Gene3D" id="1.10.510.10">
    <property type="entry name" value="Transferase(Phosphotransferase) domain 1"/>
    <property type="match status" value="2"/>
</dbReference>
<dbReference type="SUPFAM" id="SSF56112">
    <property type="entry name" value="Protein kinase-like (PK-like)"/>
    <property type="match status" value="2"/>
</dbReference>
<dbReference type="FunFam" id="2.90.10.30:FF:000003">
    <property type="entry name" value="Os04g0303100 protein"/>
    <property type="match status" value="2"/>
</dbReference>
<evidence type="ECO:0000256" key="8">
    <source>
        <dbReference type="ARBA" id="ARBA00022734"/>
    </source>
</evidence>
<evidence type="ECO:0000256" key="7">
    <source>
        <dbReference type="ARBA" id="ARBA00022729"/>
    </source>
</evidence>
<dbReference type="SMART" id="SM00108">
    <property type="entry name" value="B_lectin"/>
    <property type="match status" value="2"/>
</dbReference>
<dbReference type="CDD" id="cd00028">
    <property type="entry name" value="B_lectin"/>
    <property type="match status" value="2"/>
</dbReference>
<keyword evidence="24" id="KW-1185">Reference proteome</keyword>
<feature type="signal peptide" evidence="20">
    <location>
        <begin position="1"/>
        <end position="21"/>
    </location>
</feature>
<dbReference type="InterPro" id="IPR036426">
    <property type="entry name" value="Bulb-type_lectin_dom_sf"/>
</dbReference>
<dbReference type="STRING" id="3821.A0A151T409"/>
<dbReference type="CDD" id="cd00054">
    <property type="entry name" value="EGF_CA"/>
    <property type="match status" value="1"/>
</dbReference>
<evidence type="ECO:0000256" key="12">
    <source>
        <dbReference type="ARBA" id="ARBA00022989"/>
    </source>
</evidence>
<evidence type="ECO:0000256" key="3">
    <source>
        <dbReference type="ARBA" id="ARBA00022527"/>
    </source>
</evidence>
<feature type="domain" description="Protein kinase" evidence="21">
    <location>
        <begin position="1105"/>
        <end position="1382"/>
    </location>
</feature>
<evidence type="ECO:0000256" key="10">
    <source>
        <dbReference type="ARBA" id="ARBA00022777"/>
    </source>
</evidence>
<dbReference type="Gramene" id="C.cajan_15830.t">
    <property type="protein sequence ID" value="C.cajan_15830.t"/>
    <property type="gene ID" value="C.cajan_15830"/>
</dbReference>
<keyword evidence="3" id="KW-0723">Serine/threonine-protein kinase</keyword>
<evidence type="ECO:0000256" key="19">
    <source>
        <dbReference type="PROSITE-ProRule" id="PRU10141"/>
    </source>
</evidence>
<comment type="catalytic activity">
    <reaction evidence="18">
        <text>L-seryl-[protein] + ATP = O-phospho-L-seryl-[protein] + ADP + H(+)</text>
        <dbReference type="Rhea" id="RHEA:17989"/>
        <dbReference type="Rhea" id="RHEA-COMP:9863"/>
        <dbReference type="Rhea" id="RHEA-COMP:11604"/>
        <dbReference type="ChEBI" id="CHEBI:15378"/>
        <dbReference type="ChEBI" id="CHEBI:29999"/>
        <dbReference type="ChEBI" id="CHEBI:30616"/>
        <dbReference type="ChEBI" id="CHEBI:83421"/>
        <dbReference type="ChEBI" id="CHEBI:456216"/>
        <dbReference type="EC" id="2.7.11.1"/>
    </reaction>
</comment>
<keyword evidence="12" id="KW-1133">Transmembrane helix</keyword>
<keyword evidence="8" id="KW-0430">Lectin</keyword>
<dbReference type="Pfam" id="PF00954">
    <property type="entry name" value="S_locus_glycop"/>
    <property type="match status" value="2"/>
</dbReference>
<dbReference type="GO" id="GO:0048544">
    <property type="term" value="P:recognition of pollen"/>
    <property type="evidence" value="ECO:0007669"/>
    <property type="project" value="InterPro"/>
</dbReference>
<dbReference type="SMART" id="SM00181">
    <property type="entry name" value="EGF"/>
    <property type="match status" value="2"/>
</dbReference>
<dbReference type="EMBL" id="CM003610">
    <property type="protein sequence ID" value="KYP61783.1"/>
    <property type="molecule type" value="Genomic_DNA"/>
</dbReference>
<dbReference type="Gene3D" id="2.90.10.10">
    <property type="entry name" value="Bulb-type lectin domain"/>
    <property type="match status" value="3"/>
</dbReference>
<dbReference type="SUPFAM" id="SSF51110">
    <property type="entry name" value="alpha-D-mannose-specific plant lectins"/>
    <property type="match status" value="2"/>
</dbReference>
<evidence type="ECO:0000256" key="9">
    <source>
        <dbReference type="ARBA" id="ARBA00022741"/>
    </source>
</evidence>
<feature type="chain" id="PRO_5007588873" description="non-specific serine/threonine protein kinase" evidence="20">
    <location>
        <begin position="22"/>
        <end position="1393"/>
    </location>
</feature>
<dbReference type="CDD" id="cd14066">
    <property type="entry name" value="STKc_IRAK"/>
    <property type="match status" value="2"/>
</dbReference>
<comment type="subcellular location">
    <subcellularLocation>
        <location evidence="1">Membrane</location>
        <topology evidence="1">Single-pass type I membrane protein</topology>
    </subcellularLocation>
</comment>
<evidence type="ECO:0000256" key="6">
    <source>
        <dbReference type="ARBA" id="ARBA00022692"/>
    </source>
</evidence>
<feature type="binding site" evidence="19">
    <location>
        <position position="390"/>
    </location>
    <ligand>
        <name>ATP</name>
        <dbReference type="ChEBI" id="CHEBI:30616"/>
    </ligand>
</feature>
<evidence type="ECO:0000313" key="24">
    <source>
        <dbReference type="Proteomes" id="UP000075243"/>
    </source>
</evidence>
<keyword evidence="13" id="KW-0472">Membrane</keyword>
<evidence type="ECO:0000259" key="22">
    <source>
        <dbReference type="PROSITE" id="PS50927"/>
    </source>
</evidence>
<dbReference type="InterPro" id="IPR051343">
    <property type="entry name" value="G-type_lectin_kinases/EP1-like"/>
</dbReference>
<dbReference type="OMA" id="KHIELHQ"/>
<dbReference type="Proteomes" id="UP000075243">
    <property type="component" value="Chromosome 8"/>
</dbReference>
<keyword evidence="7 20" id="KW-0732">Signal</keyword>
<dbReference type="InterPro" id="IPR001480">
    <property type="entry name" value="Bulb-type_lectin_dom"/>
</dbReference>
<keyword evidence="9 19" id="KW-0547">Nucleotide-binding</keyword>
<evidence type="ECO:0000256" key="17">
    <source>
        <dbReference type="ARBA" id="ARBA00047899"/>
    </source>
</evidence>
<evidence type="ECO:0000256" key="20">
    <source>
        <dbReference type="SAM" id="SignalP"/>
    </source>
</evidence>
<keyword evidence="5" id="KW-0808">Transferase</keyword>
<dbReference type="FunFam" id="1.10.510.10:FF:000237">
    <property type="entry name" value="G-type lectin S-receptor-like serine/threonine-protein kinase"/>
    <property type="match status" value="2"/>
</dbReference>
<dbReference type="GO" id="GO:0005524">
    <property type="term" value="F:ATP binding"/>
    <property type="evidence" value="ECO:0007669"/>
    <property type="project" value="UniProtKB-UniRule"/>
</dbReference>
<sequence length="1393" mass="156683">MATKFLVIFLLCSFVLRKANSIELGSSFVAGTNSSWRSSSGDYAFGFYHLRSGRYLVGIWFDKIPQKTLVWSANRDKPVEIGSTINLTRSGQFLLQPINGALFPIYNGTNTTSAVMQNDGNFVLMDSLSKVIWQSFDSPTDTLLLGQTLNTGQKLFSNTNGFVDYSTGQYSLEIQYDGNILLKAYRYTDSAYWWSDTTQNKGVRIVFNKTTASLYAVNDTNQIIYNMLETQEIGTIEDYYHRALVNDQGNFQKLIYPKENGSEWIVEGKVVEKPCTITALCGVYGFCNGSDNETYSCECLPGYTHFDPSAPSKGCYLTPAIYHHPFCLYLIHKRTPPKPKPVDINLKAFSFQQLREATNGFKDKLGRGAYGTVYGGILISEGQQVEVAVKQLEQLEDQGEKEFVTEVQVIALTHHRNLVGLLGFCNEQNHRLLVYEKMENGTLSNFLFGEGGKPSWEGRVRIVLEIARGLLYLHEECDQQIIHCDIKPQNVLLDSSYTAKISDFGLAKLLMKDKTRTNTNARGTMGYMAPEWLKNAPVTSKVDIYSFGVMLLEIIFCRRHIELHQIEDETNGDDMILIDWVLCLAKENNLRTTVIHDLEVENDFKRFERMTMVGLWCINPNPTLRPSMKMVVHMLEGNIEVGSSFVAGTNSSWRSSSGDYAFGFYHLRSGRYLVGIWFDKIPEKTLVWSANRDKPVEIGSTINLTRSGQFVLQPINGALFPICNGTNTTSAVMGDDGNFVLMDSLSKVIWQSFDSPTDTLLLGQTLNTGQKLFSNTDGSVDYSTGQYSLEIQQSDGNILLKAYRYTDSAYWWSDTAQNKGVRIVFNKTTASLYAVNATNQIIRYMATKEIGAIEDYYHHVLVNDQGNFQKLIYPKENGSEWKVMWNAITKPCTVTALCGVYGFCNTIGSDTETYRCECLPGYTPFDLSAPSKGCYLSQAKNLCAANSSSPDFKVEVKEVQDADIPNPGYFFLDLQVINNADLESCKRELLDDCLCMAAVFNGTACNKKKFPIINADRIIPDTSNLVMLIKVPLVDNEKDSSSLVVLIVAPILCSLLAVLFAATAIYHHPFCLYLIHKRTPPKPKPKPVDINLKAFSFQQLREATNGFKNKLGQGAYGTVYSGILILEGQHVEVAVKQLEQIEDQGEKEFVTEVQVIALTHHRNLVGLLGFCNEQNHRLLVYEKMENGTLSNFLFGEGGKPSWESRVRIVLEIARGLLYLHEECDQQIIHCDIKPQNVLLDSSYTAKISDFGLAKLLMKDKTRTNTNARGTMGYMAPEWLKNAPVSSKVDIYSFGVMLLEIIFCRRHIELHQIEDGTTGDDMILIDWVLYLVKENNLGTAVIHDLEVESDFKRFERMTMVGLWCINPNPTLRPSMKMVVHMLEGNIEVGIPPLN</sequence>
<dbReference type="GO" id="GO:0016020">
    <property type="term" value="C:membrane"/>
    <property type="evidence" value="ECO:0007669"/>
    <property type="project" value="UniProtKB-SubCell"/>
</dbReference>
<keyword evidence="10 23" id="KW-0418">Kinase</keyword>
<dbReference type="PANTHER" id="PTHR47976">
    <property type="entry name" value="G-TYPE LECTIN S-RECEPTOR-LIKE SERINE/THREONINE-PROTEIN KINASE SD2-5"/>
    <property type="match status" value="1"/>
</dbReference>
<dbReference type="PANTHER" id="PTHR47976:SF62">
    <property type="entry name" value="RECEPTOR-LIKE SERINE_THREONINE-PROTEIN KINASE"/>
    <property type="match status" value="1"/>
</dbReference>
<dbReference type="InterPro" id="IPR000742">
    <property type="entry name" value="EGF"/>
</dbReference>
<evidence type="ECO:0000256" key="16">
    <source>
        <dbReference type="ARBA" id="ARBA00023180"/>
    </source>
</evidence>
<dbReference type="Pfam" id="PF00069">
    <property type="entry name" value="Pkinase"/>
    <property type="match status" value="2"/>
</dbReference>
<dbReference type="GO" id="GO:0030246">
    <property type="term" value="F:carbohydrate binding"/>
    <property type="evidence" value="ECO:0007669"/>
    <property type="project" value="UniProtKB-KW"/>
</dbReference>
<protein>
    <recommendedName>
        <fullName evidence="2">non-specific serine/threonine protein kinase</fullName>
        <ecNumber evidence="2">2.7.11.1</ecNumber>
    </recommendedName>
</protein>
<keyword evidence="15 23" id="KW-0675">Receptor</keyword>
<dbReference type="InterPro" id="IPR000719">
    <property type="entry name" value="Prot_kinase_dom"/>
</dbReference>
<dbReference type="GO" id="GO:0004674">
    <property type="term" value="F:protein serine/threonine kinase activity"/>
    <property type="evidence" value="ECO:0007669"/>
    <property type="project" value="UniProtKB-KW"/>
</dbReference>
<keyword evidence="14" id="KW-1015">Disulfide bond</keyword>
<keyword evidence="16" id="KW-0325">Glycoprotein</keyword>
<feature type="domain" description="Bulb-type lectin" evidence="22">
    <location>
        <begin position="638"/>
        <end position="754"/>
    </location>
</feature>
<dbReference type="PROSITE" id="PS00107">
    <property type="entry name" value="PROTEIN_KINASE_ATP"/>
    <property type="match status" value="2"/>
</dbReference>
<dbReference type="InterPro" id="IPR008271">
    <property type="entry name" value="Ser/Thr_kinase_AS"/>
</dbReference>
<dbReference type="InterPro" id="IPR000858">
    <property type="entry name" value="S_locus_glycoprot_dom"/>
</dbReference>
<evidence type="ECO:0000259" key="21">
    <source>
        <dbReference type="PROSITE" id="PS50011"/>
    </source>
</evidence>
<dbReference type="SMART" id="SM00220">
    <property type="entry name" value="S_TKc"/>
    <property type="match status" value="2"/>
</dbReference>
<reference evidence="23 24" key="1">
    <citation type="journal article" date="2012" name="Nat. Biotechnol.">
        <title>Draft genome sequence of pigeonpea (Cajanus cajan), an orphan legume crop of resource-poor farmers.</title>
        <authorList>
            <person name="Varshney R.K."/>
            <person name="Chen W."/>
            <person name="Li Y."/>
            <person name="Bharti A.K."/>
            <person name="Saxena R.K."/>
            <person name="Schlueter J.A."/>
            <person name="Donoghue M.T."/>
            <person name="Azam S."/>
            <person name="Fan G."/>
            <person name="Whaley A.M."/>
            <person name="Farmer A.D."/>
            <person name="Sheridan J."/>
            <person name="Iwata A."/>
            <person name="Tuteja R."/>
            <person name="Penmetsa R.V."/>
            <person name="Wu W."/>
            <person name="Upadhyaya H.D."/>
            <person name="Yang S.P."/>
            <person name="Shah T."/>
            <person name="Saxena K.B."/>
            <person name="Michael T."/>
            <person name="McCombie W.R."/>
            <person name="Yang B."/>
            <person name="Zhang G."/>
            <person name="Yang H."/>
            <person name="Wang J."/>
            <person name="Spillane C."/>
            <person name="Cook D.R."/>
            <person name="May G.D."/>
            <person name="Xu X."/>
            <person name="Jackson S.A."/>
        </authorList>
    </citation>
    <scope>NUCLEOTIDE SEQUENCE [LARGE SCALE GENOMIC DNA]</scope>
    <source>
        <strain evidence="24">cv. Asha</strain>
    </source>
</reference>
<evidence type="ECO:0000256" key="11">
    <source>
        <dbReference type="ARBA" id="ARBA00022840"/>
    </source>
</evidence>
<proteinExistence type="predicted"/>
<evidence type="ECO:0000256" key="5">
    <source>
        <dbReference type="ARBA" id="ARBA00022679"/>
    </source>
</evidence>
<evidence type="ECO:0000256" key="14">
    <source>
        <dbReference type="ARBA" id="ARBA00023157"/>
    </source>
</evidence>
<evidence type="ECO:0000256" key="15">
    <source>
        <dbReference type="ARBA" id="ARBA00023170"/>
    </source>
</evidence>
<evidence type="ECO:0000256" key="4">
    <source>
        <dbReference type="ARBA" id="ARBA00022536"/>
    </source>
</evidence>
<evidence type="ECO:0000313" key="23">
    <source>
        <dbReference type="EMBL" id="KYP61783.1"/>
    </source>
</evidence>
<keyword evidence="11 19" id="KW-0067">ATP-binding</keyword>
<dbReference type="EC" id="2.7.11.1" evidence="2"/>
<dbReference type="PROSITE" id="PS00108">
    <property type="entry name" value="PROTEIN_KINASE_ST"/>
    <property type="match status" value="2"/>
</dbReference>
<dbReference type="Gene3D" id="2.90.10.30">
    <property type="match status" value="1"/>
</dbReference>
<dbReference type="Gene3D" id="3.30.200.20">
    <property type="entry name" value="Phosphorylase Kinase, domain 1"/>
    <property type="match status" value="2"/>
</dbReference>
<feature type="binding site" evidence="19">
    <location>
        <position position="1136"/>
    </location>
    <ligand>
        <name>ATP</name>
        <dbReference type="ChEBI" id="CHEBI:30616"/>
    </ligand>
</feature>
<dbReference type="InterPro" id="IPR011009">
    <property type="entry name" value="Kinase-like_dom_sf"/>
</dbReference>
<evidence type="ECO:0000256" key="18">
    <source>
        <dbReference type="ARBA" id="ARBA00048679"/>
    </source>
</evidence>
<evidence type="ECO:0000256" key="2">
    <source>
        <dbReference type="ARBA" id="ARBA00012513"/>
    </source>
</evidence>
<dbReference type="FunFam" id="3.30.200.20:FF:000059">
    <property type="entry name" value="S-receptor-like serine/threonine-protein kinase"/>
    <property type="match status" value="2"/>
</dbReference>